<dbReference type="InterPro" id="IPR013685">
    <property type="entry name" value="POTRA_FtsQ_type"/>
</dbReference>
<evidence type="ECO:0000259" key="9">
    <source>
        <dbReference type="PROSITE" id="PS51779"/>
    </source>
</evidence>
<keyword evidence="6 8" id="KW-0472">Membrane</keyword>
<organism evidence="10 11">
    <name type="scientific">Shouchella lonarensis</name>
    <dbReference type="NCBI Taxonomy" id="1464122"/>
    <lineage>
        <taxon>Bacteria</taxon>
        <taxon>Bacillati</taxon>
        <taxon>Bacillota</taxon>
        <taxon>Bacilli</taxon>
        <taxon>Bacillales</taxon>
        <taxon>Bacillaceae</taxon>
        <taxon>Shouchella</taxon>
    </lineage>
</organism>
<dbReference type="STRING" id="1464122.SAMN05421737_107175"/>
<evidence type="ECO:0000256" key="3">
    <source>
        <dbReference type="ARBA" id="ARBA00022618"/>
    </source>
</evidence>
<dbReference type="EMBL" id="FMYM01000007">
    <property type="protein sequence ID" value="SDC35232.1"/>
    <property type="molecule type" value="Genomic_DNA"/>
</dbReference>
<dbReference type="InterPro" id="IPR050487">
    <property type="entry name" value="FtsQ_DivIB"/>
</dbReference>
<evidence type="ECO:0000256" key="7">
    <source>
        <dbReference type="ARBA" id="ARBA00023306"/>
    </source>
</evidence>
<gene>
    <name evidence="8" type="primary">divIB</name>
    <name evidence="10" type="ORF">SAMN05421737_107175</name>
</gene>
<dbReference type="Gene3D" id="3.40.50.10960">
    <property type="match status" value="1"/>
</dbReference>
<comment type="similarity">
    <text evidence="8">Belongs to the FtsQ/DivIB family. DivIB subfamily.</text>
</comment>
<feature type="transmembrane region" description="Helical" evidence="8">
    <location>
        <begin position="56"/>
        <end position="73"/>
    </location>
</feature>
<evidence type="ECO:0000256" key="8">
    <source>
        <dbReference type="HAMAP-Rule" id="MF_00912"/>
    </source>
</evidence>
<evidence type="ECO:0000256" key="6">
    <source>
        <dbReference type="ARBA" id="ARBA00023136"/>
    </source>
</evidence>
<dbReference type="Pfam" id="PF03799">
    <property type="entry name" value="FtsQ_DivIB_C"/>
    <property type="match status" value="1"/>
</dbReference>
<comment type="function">
    <text evidence="8">Cell division protein that may be involved in stabilizing or promoting the assembly of the division complex.</text>
</comment>
<dbReference type="HAMAP" id="MF_00912">
    <property type="entry name" value="DivIB"/>
    <property type="match status" value="1"/>
</dbReference>
<dbReference type="Pfam" id="PF08478">
    <property type="entry name" value="POTRA_1"/>
    <property type="match status" value="1"/>
</dbReference>
<dbReference type="AlphaFoldDB" id="A0A1G6KVV5"/>
<dbReference type="PROSITE" id="PS51779">
    <property type="entry name" value="POTRA"/>
    <property type="match status" value="1"/>
</dbReference>
<dbReference type="RefSeq" id="WP_090775980.1">
    <property type="nucleotide sequence ID" value="NZ_FMYM01000007.1"/>
</dbReference>
<dbReference type="Gene3D" id="3.10.20.310">
    <property type="entry name" value="membrane protein fhac"/>
    <property type="match status" value="1"/>
</dbReference>
<dbReference type="InterPro" id="IPR026580">
    <property type="entry name" value="DivIB"/>
</dbReference>
<dbReference type="GO" id="GO:0043093">
    <property type="term" value="P:FtsZ-dependent cytokinesis"/>
    <property type="evidence" value="ECO:0007669"/>
    <property type="project" value="UniProtKB-UniRule"/>
</dbReference>
<evidence type="ECO:0000313" key="11">
    <source>
        <dbReference type="Proteomes" id="UP000242662"/>
    </source>
</evidence>
<feature type="domain" description="POTRA" evidence="9">
    <location>
        <begin position="78"/>
        <end position="146"/>
    </location>
</feature>
<dbReference type="GO" id="GO:0005886">
    <property type="term" value="C:plasma membrane"/>
    <property type="evidence" value="ECO:0007669"/>
    <property type="project" value="UniProtKB-SubCell"/>
</dbReference>
<evidence type="ECO:0000256" key="1">
    <source>
        <dbReference type="ARBA" id="ARBA00004370"/>
    </source>
</evidence>
<keyword evidence="2 8" id="KW-1003">Cell membrane</keyword>
<comment type="subcellular location">
    <subcellularLocation>
        <location evidence="8">Cell membrane</location>
        <topology evidence="8">Single-pass type II membrane protein</topology>
    </subcellularLocation>
    <subcellularLocation>
        <location evidence="1">Membrane</location>
    </subcellularLocation>
    <text evidence="8">Localizes to the division septum.</text>
</comment>
<reference evidence="11" key="1">
    <citation type="submission" date="2016-09" db="EMBL/GenBank/DDBJ databases">
        <authorList>
            <person name="Varghese N."/>
            <person name="Submissions S."/>
        </authorList>
    </citation>
    <scope>NUCLEOTIDE SEQUENCE [LARGE SCALE GENOMIC DNA]</scope>
    <source>
        <strain evidence="11">25nlg</strain>
    </source>
</reference>
<dbReference type="PANTHER" id="PTHR37820">
    <property type="entry name" value="CELL DIVISION PROTEIN DIVIB"/>
    <property type="match status" value="1"/>
</dbReference>
<dbReference type="OrthoDB" id="1819027at2"/>
<evidence type="ECO:0000256" key="4">
    <source>
        <dbReference type="ARBA" id="ARBA00022692"/>
    </source>
</evidence>
<dbReference type="InterPro" id="IPR005548">
    <property type="entry name" value="Cell_div_FtsQ/DivIB_C"/>
</dbReference>
<keyword evidence="7 8" id="KW-0131">Cell cycle</keyword>
<evidence type="ECO:0000256" key="5">
    <source>
        <dbReference type="ARBA" id="ARBA00022989"/>
    </source>
</evidence>
<evidence type="ECO:0000313" key="10">
    <source>
        <dbReference type="EMBL" id="SDC35232.1"/>
    </source>
</evidence>
<name>A0A1G6KVV5_9BACI</name>
<accession>A0A1G6KVV5</accession>
<evidence type="ECO:0000256" key="2">
    <source>
        <dbReference type="ARBA" id="ARBA00022475"/>
    </source>
</evidence>
<sequence length="290" mass="32990">MHDSEWIVAKKLFLIGQTLLCSFIKELKNDFVMKNDKVVTMPPIKEQRKRKSNRRLLMFVLLFFFFLLVLVYFQSPFSKVDKLIVTGNELIEENELMRESGIREGDSMWQLSLDEKEAQITTLRGIKSVSIEKKWPTTVVMTIEEHERVGYVLVDDTYAPILASGEKLAPVSFAKVLGDAPILIGFSEQRWLKTLSKELAKTDPAVMKCISEIMPMHVEDDQVALAVYMTDGIEVRTSLEGFAEYMRPYLKVSSQIDASQPGVLHMKLSPYFQAANQGLNEDRGGVEAND</sequence>
<keyword evidence="3 8" id="KW-0132">Cell division</keyword>
<dbReference type="Proteomes" id="UP000242662">
    <property type="component" value="Unassembled WGS sequence"/>
</dbReference>
<dbReference type="InterPro" id="IPR034746">
    <property type="entry name" value="POTRA"/>
</dbReference>
<dbReference type="GO" id="GO:0032153">
    <property type="term" value="C:cell division site"/>
    <property type="evidence" value="ECO:0007669"/>
    <property type="project" value="UniProtKB-UniRule"/>
</dbReference>
<keyword evidence="11" id="KW-1185">Reference proteome</keyword>
<keyword evidence="5 8" id="KW-1133">Transmembrane helix</keyword>
<keyword evidence="4 8" id="KW-0812">Transmembrane</keyword>
<dbReference type="PANTHER" id="PTHR37820:SF1">
    <property type="entry name" value="CELL DIVISION PROTEIN FTSQ"/>
    <property type="match status" value="1"/>
</dbReference>
<proteinExistence type="inferred from homology"/>
<protein>
    <recommendedName>
        <fullName evidence="8">Cell division protein DivIB</fullName>
    </recommendedName>
</protein>